<dbReference type="PANTHER" id="PTHR30093:SF2">
    <property type="entry name" value="TYPE II SECRETION SYSTEM PROTEIN H"/>
    <property type="match status" value="1"/>
</dbReference>
<dbReference type="InterPro" id="IPR045584">
    <property type="entry name" value="Pilin-like"/>
</dbReference>
<dbReference type="Gene3D" id="3.30.700.10">
    <property type="entry name" value="Glycoprotein, Type 4 Pilin"/>
    <property type="match status" value="1"/>
</dbReference>
<dbReference type="Proteomes" id="UP000319576">
    <property type="component" value="Chromosome"/>
</dbReference>
<dbReference type="RefSeq" id="WP_145242193.1">
    <property type="nucleotide sequence ID" value="NZ_CP036273.1"/>
</dbReference>
<dbReference type="AlphaFoldDB" id="A0A517XY84"/>
<keyword evidence="1" id="KW-0812">Transmembrane</keyword>
<reference evidence="3 4" key="1">
    <citation type="submission" date="2019-02" db="EMBL/GenBank/DDBJ databases">
        <title>Deep-cultivation of Planctomycetes and their phenomic and genomic characterization uncovers novel biology.</title>
        <authorList>
            <person name="Wiegand S."/>
            <person name="Jogler M."/>
            <person name="Boedeker C."/>
            <person name="Pinto D."/>
            <person name="Vollmers J."/>
            <person name="Rivas-Marin E."/>
            <person name="Kohn T."/>
            <person name="Peeters S.H."/>
            <person name="Heuer A."/>
            <person name="Rast P."/>
            <person name="Oberbeckmann S."/>
            <person name="Bunk B."/>
            <person name="Jeske O."/>
            <person name="Meyerdierks A."/>
            <person name="Storesund J.E."/>
            <person name="Kallscheuer N."/>
            <person name="Luecker S."/>
            <person name="Lage O.M."/>
            <person name="Pohl T."/>
            <person name="Merkel B.J."/>
            <person name="Hornburger P."/>
            <person name="Mueller R.-W."/>
            <person name="Bruemmer F."/>
            <person name="Labrenz M."/>
            <person name="Spormann A.M."/>
            <person name="Op den Camp H."/>
            <person name="Overmann J."/>
            <person name="Amann R."/>
            <person name="Jetten M.S.M."/>
            <person name="Mascher T."/>
            <person name="Medema M.H."/>
            <person name="Devos D.P."/>
            <person name="Kaster A.-K."/>
            <person name="Ovreas L."/>
            <person name="Rohde M."/>
            <person name="Galperin M.Y."/>
            <person name="Jogler C."/>
        </authorList>
    </citation>
    <scope>NUCLEOTIDE SEQUENCE [LARGE SCALE GENOMIC DNA]</scope>
    <source>
        <strain evidence="3 4">ETA_A1</strain>
    </source>
</reference>
<dbReference type="InterPro" id="IPR027558">
    <property type="entry name" value="Pre_pil_HX9DG_C"/>
</dbReference>
<dbReference type="EMBL" id="CP036273">
    <property type="protein sequence ID" value="QDU22451.1"/>
    <property type="molecule type" value="Genomic_DNA"/>
</dbReference>
<dbReference type="InterPro" id="IPR012902">
    <property type="entry name" value="N_methyl_site"/>
</dbReference>
<evidence type="ECO:0000259" key="2">
    <source>
        <dbReference type="Pfam" id="PF07596"/>
    </source>
</evidence>
<dbReference type="SUPFAM" id="SSF54523">
    <property type="entry name" value="Pili subunits"/>
    <property type="match status" value="1"/>
</dbReference>
<dbReference type="InterPro" id="IPR011453">
    <property type="entry name" value="DUF1559"/>
</dbReference>
<protein>
    <submittedName>
        <fullName evidence="3">Putative major pilin subunit</fullName>
    </submittedName>
</protein>
<keyword evidence="1" id="KW-1133">Transmembrane helix</keyword>
<keyword evidence="4" id="KW-1185">Reference proteome</keyword>
<sequence length="326" mass="34642">MRSPTFRRRAFTLIELLVVIAIIAILIGLLLPAVQKVREAAARAKCANNLKQHALALHGYHDANNQLPPGAQEDVLPVPNPAGNTAFIRGTSWMVFNLPYMEQNALYTRYNFALAYNNPVNAAVGANVVPTHYCPSGPPPSQFLDPNTNLTTNPSTHYYGVMGPAGASNPTANVVNGSTFSYTVGNVGANGAWSAHGMLSQVRQSAGSVSTNRIVRLTDVRDGTSNTIMVGEISVIPLNNVNQYRSWIRGNNGGAGAAKCVSFPPNSTTYNGSNNFNELSFGSNHTGGCNVALGDGTVRFLRNSIDLAIYKASASMNSGEVASLDQ</sequence>
<dbReference type="Pfam" id="PF07963">
    <property type="entry name" value="N_methyl"/>
    <property type="match status" value="1"/>
</dbReference>
<evidence type="ECO:0000313" key="3">
    <source>
        <dbReference type="EMBL" id="QDU22451.1"/>
    </source>
</evidence>
<evidence type="ECO:0000256" key="1">
    <source>
        <dbReference type="SAM" id="Phobius"/>
    </source>
</evidence>
<feature type="transmembrane region" description="Helical" evidence="1">
    <location>
        <begin position="12"/>
        <end position="34"/>
    </location>
</feature>
<gene>
    <name evidence="3" type="ORF">ETAA1_44310</name>
</gene>
<dbReference type="NCBIfam" id="TIGR02532">
    <property type="entry name" value="IV_pilin_GFxxxE"/>
    <property type="match status" value="1"/>
</dbReference>
<dbReference type="OrthoDB" id="255848at2"/>
<dbReference type="NCBIfam" id="TIGR04294">
    <property type="entry name" value="pre_pil_HX9DG"/>
    <property type="match status" value="1"/>
</dbReference>
<keyword evidence="1" id="KW-0472">Membrane</keyword>
<proteinExistence type="predicted"/>
<name>A0A517XY84_9BACT</name>
<feature type="domain" description="DUF1559" evidence="2">
    <location>
        <begin position="35"/>
        <end position="307"/>
    </location>
</feature>
<accession>A0A517XY84</accession>
<dbReference type="Pfam" id="PF07596">
    <property type="entry name" value="SBP_bac_10"/>
    <property type="match status" value="1"/>
</dbReference>
<dbReference type="PANTHER" id="PTHR30093">
    <property type="entry name" value="GENERAL SECRETION PATHWAY PROTEIN G"/>
    <property type="match status" value="1"/>
</dbReference>
<evidence type="ECO:0000313" key="4">
    <source>
        <dbReference type="Proteomes" id="UP000319576"/>
    </source>
</evidence>
<organism evidence="3 4">
    <name type="scientific">Urbifossiella limnaea</name>
    <dbReference type="NCBI Taxonomy" id="2528023"/>
    <lineage>
        <taxon>Bacteria</taxon>
        <taxon>Pseudomonadati</taxon>
        <taxon>Planctomycetota</taxon>
        <taxon>Planctomycetia</taxon>
        <taxon>Gemmatales</taxon>
        <taxon>Gemmataceae</taxon>
        <taxon>Urbifossiella</taxon>
    </lineage>
</organism>
<dbReference type="KEGG" id="uli:ETAA1_44310"/>